<protein>
    <recommendedName>
        <fullName evidence="2">SPRY domain-containing protein</fullName>
    </recommendedName>
</protein>
<dbReference type="InterPro" id="IPR043136">
    <property type="entry name" value="B30.2/SPRY_sf"/>
</dbReference>
<gene>
    <name evidence="3" type="ORF">BD626DRAFT_455862</name>
</gene>
<dbReference type="InterPro" id="IPR013320">
    <property type="entry name" value="ConA-like_dom_sf"/>
</dbReference>
<dbReference type="SMART" id="SM00449">
    <property type="entry name" value="SPRY"/>
    <property type="match status" value="1"/>
</dbReference>
<dbReference type="Pfam" id="PF00622">
    <property type="entry name" value="SPRY"/>
    <property type="match status" value="1"/>
</dbReference>
<dbReference type="AlphaFoldDB" id="A0A550CI63"/>
<evidence type="ECO:0000313" key="3">
    <source>
        <dbReference type="EMBL" id="TRM64473.1"/>
    </source>
</evidence>
<dbReference type="InterPro" id="IPR050618">
    <property type="entry name" value="Ubq-SigPath_Reg"/>
</dbReference>
<evidence type="ECO:0000256" key="1">
    <source>
        <dbReference type="SAM" id="MobiDB-lite"/>
    </source>
</evidence>
<keyword evidence="4" id="KW-1185">Reference proteome</keyword>
<feature type="domain" description="SPRY" evidence="2">
    <location>
        <begin position="132"/>
        <end position="261"/>
    </location>
</feature>
<feature type="region of interest" description="Disordered" evidence="1">
    <location>
        <begin position="1"/>
        <end position="32"/>
    </location>
</feature>
<accession>A0A550CI63</accession>
<name>A0A550CI63_9AGAR</name>
<dbReference type="EMBL" id="VDMD01000007">
    <property type="protein sequence ID" value="TRM64473.1"/>
    <property type="molecule type" value="Genomic_DNA"/>
</dbReference>
<comment type="caution">
    <text evidence="3">The sequence shown here is derived from an EMBL/GenBank/DDBJ whole genome shotgun (WGS) entry which is preliminary data.</text>
</comment>
<dbReference type="PANTHER" id="PTHR12864">
    <property type="entry name" value="RAN BINDING PROTEIN 9-RELATED"/>
    <property type="match status" value="1"/>
</dbReference>
<dbReference type="InterPro" id="IPR003877">
    <property type="entry name" value="SPRY_dom"/>
</dbReference>
<proteinExistence type="predicted"/>
<dbReference type="Gene3D" id="2.60.120.920">
    <property type="match status" value="1"/>
</dbReference>
<dbReference type="SUPFAM" id="SSF49899">
    <property type="entry name" value="Concanavalin A-like lectins/glucanases"/>
    <property type="match status" value="1"/>
</dbReference>
<sequence length="300" mass="33049">MNFLKHLKGKGRESDAPPPAWAPAPESSYKDGLINEAPEDEYEGAEEFCSNFPPDAPRLIPTAALEAMQTLGCRAWGIEHPNTPRFIGRVQRADETKGGAAVVRVQTLPNCLSVCLLSDMPIVAGLYNAPGKQGAYFELKIHRMDGIISIGTACRPYPSWRHPGWNRLSAALHLDDLRKFFEDPNGGRDYHTDNILTRVRPGDVLGCGYELVGGRLFFTYNGVPLPPAFTGIYMPKHQYDVFAAIGVEGACDFDVNFGGDMFVWKPANEWAWRVEGSVGNIAGPSGEFDDELPTYEQSRA</sequence>
<dbReference type="Proteomes" id="UP000320762">
    <property type="component" value="Unassembled WGS sequence"/>
</dbReference>
<evidence type="ECO:0000259" key="2">
    <source>
        <dbReference type="SMART" id="SM00449"/>
    </source>
</evidence>
<organism evidence="3 4">
    <name type="scientific">Schizophyllum amplum</name>
    <dbReference type="NCBI Taxonomy" id="97359"/>
    <lineage>
        <taxon>Eukaryota</taxon>
        <taxon>Fungi</taxon>
        <taxon>Dikarya</taxon>
        <taxon>Basidiomycota</taxon>
        <taxon>Agaricomycotina</taxon>
        <taxon>Agaricomycetes</taxon>
        <taxon>Agaricomycetidae</taxon>
        <taxon>Agaricales</taxon>
        <taxon>Schizophyllaceae</taxon>
        <taxon>Schizophyllum</taxon>
    </lineage>
</organism>
<evidence type="ECO:0000313" key="4">
    <source>
        <dbReference type="Proteomes" id="UP000320762"/>
    </source>
</evidence>
<dbReference type="STRING" id="97359.A0A550CI63"/>
<dbReference type="OrthoDB" id="258495at2759"/>
<reference evidence="3 4" key="1">
    <citation type="journal article" date="2019" name="New Phytol.">
        <title>Comparative genomics reveals unique wood-decay strategies and fruiting body development in the Schizophyllaceae.</title>
        <authorList>
            <person name="Almasi E."/>
            <person name="Sahu N."/>
            <person name="Krizsan K."/>
            <person name="Balint B."/>
            <person name="Kovacs G.M."/>
            <person name="Kiss B."/>
            <person name="Cseklye J."/>
            <person name="Drula E."/>
            <person name="Henrissat B."/>
            <person name="Nagy I."/>
            <person name="Chovatia M."/>
            <person name="Adam C."/>
            <person name="LaButti K."/>
            <person name="Lipzen A."/>
            <person name="Riley R."/>
            <person name="Grigoriev I.V."/>
            <person name="Nagy L.G."/>
        </authorList>
    </citation>
    <scope>NUCLEOTIDE SEQUENCE [LARGE SCALE GENOMIC DNA]</scope>
    <source>
        <strain evidence="3 4">NL-1724</strain>
    </source>
</reference>